<gene>
    <name evidence="9" type="ORF">NCCP691_33230</name>
</gene>
<keyword evidence="4 6" id="KW-0862">Zinc</keyword>
<comment type="similarity">
    <text evidence="6">Belongs to the peptidase M48 family.</text>
</comment>
<dbReference type="InterPro" id="IPR051156">
    <property type="entry name" value="Mito/Outer_Membr_Metalloprot"/>
</dbReference>
<proteinExistence type="inferred from homology"/>
<dbReference type="RefSeq" id="WP_220809729.1">
    <property type="nucleotide sequence ID" value="NZ_BPMK01000016.1"/>
</dbReference>
<evidence type="ECO:0000256" key="1">
    <source>
        <dbReference type="ARBA" id="ARBA00022670"/>
    </source>
</evidence>
<feature type="transmembrane region" description="Helical" evidence="7">
    <location>
        <begin position="111"/>
        <end position="132"/>
    </location>
</feature>
<evidence type="ECO:0000256" key="4">
    <source>
        <dbReference type="ARBA" id="ARBA00022833"/>
    </source>
</evidence>
<evidence type="ECO:0000256" key="5">
    <source>
        <dbReference type="ARBA" id="ARBA00023049"/>
    </source>
</evidence>
<dbReference type="Gene3D" id="3.30.2010.10">
    <property type="entry name" value="Metalloproteases ('zincins'), catalytic domain"/>
    <property type="match status" value="1"/>
</dbReference>
<protein>
    <recommendedName>
        <fullName evidence="8">Peptidase M48 domain-containing protein</fullName>
    </recommendedName>
</protein>
<dbReference type="Proteomes" id="UP000887222">
    <property type="component" value="Unassembled WGS sequence"/>
</dbReference>
<dbReference type="Pfam" id="PF01435">
    <property type="entry name" value="Peptidase_M48"/>
    <property type="match status" value="1"/>
</dbReference>
<comment type="cofactor">
    <cofactor evidence="6">
        <name>Zn(2+)</name>
        <dbReference type="ChEBI" id="CHEBI:29105"/>
    </cofactor>
    <text evidence="6">Binds 1 zinc ion per subunit.</text>
</comment>
<comment type="caution">
    <text evidence="9">The sequence shown here is derived from an EMBL/GenBank/DDBJ whole genome shotgun (WGS) entry which is preliminary data.</text>
</comment>
<dbReference type="CDD" id="cd07332">
    <property type="entry name" value="M48C_Oma1_like"/>
    <property type="match status" value="1"/>
</dbReference>
<name>A0ABQ4Q7V8_9BURK</name>
<keyword evidence="10" id="KW-1185">Reference proteome</keyword>
<reference evidence="9 10" key="1">
    <citation type="journal article" date="2022" name="Int. J. Syst. Evol. Microbiol.">
        <title>Noviherbaspirillum aridicola sp. nov., isolated from an arid soil in Pakistan.</title>
        <authorList>
            <person name="Khan I.U."/>
            <person name="Saqib M."/>
            <person name="Amin A."/>
            <person name="Hussain F."/>
            <person name="Li L."/>
            <person name="Liu Y.H."/>
            <person name="Fang B.Z."/>
            <person name="Ahmed I."/>
            <person name="Li W.J."/>
        </authorList>
    </citation>
    <scope>NUCLEOTIDE SEQUENCE [LARGE SCALE GENOMIC DNA]</scope>
    <source>
        <strain evidence="9 10">NCCP-691</strain>
    </source>
</reference>
<dbReference type="PANTHER" id="PTHR22726:SF1">
    <property type="entry name" value="METALLOENDOPEPTIDASE OMA1, MITOCHONDRIAL"/>
    <property type="match status" value="1"/>
</dbReference>
<evidence type="ECO:0000259" key="8">
    <source>
        <dbReference type="Pfam" id="PF01435"/>
    </source>
</evidence>
<evidence type="ECO:0000256" key="7">
    <source>
        <dbReference type="SAM" id="Phobius"/>
    </source>
</evidence>
<dbReference type="PANTHER" id="PTHR22726">
    <property type="entry name" value="METALLOENDOPEPTIDASE OMA1"/>
    <property type="match status" value="1"/>
</dbReference>
<dbReference type="EMBL" id="BPMK01000016">
    <property type="protein sequence ID" value="GIZ53309.1"/>
    <property type="molecule type" value="Genomic_DNA"/>
</dbReference>
<organism evidence="9 10">
    <name type="scientific">Noviherbaspirillum aridicola</name>
    <dbReference type="NCBI Taxonomy" id="2849687"/>
    <lineage>
        <taxon>Bacteria</taxon>
        <taxon>Pseudomonadati</taxon>
        <taxon>Pseudomonadota</taxon>
        <taxon>Betaproteobacteria</taxon>
        <taxon>Burkholderiales</taxon>
        <taxon>Oxalobacteraceae</taxon>
        <taxon>Noviherbaspirillum</taxon>
    </lineage>
</organism>
<keyword evidence="3 6" id="KW-0378">Hydrolase</keyword>
<keyword evidence="7" id="KW-0812">Transmembrane</keyword>
<sequence length="374" mass="39760">MNARAGGWRGRLFGPGCADAGSEAHAAWRGGMLEVGCGGRSLAVPAPGLRLEAAGFNGEQLRLGWTAPEGSFELFIESGREDFLAAAPPALAAAAGTARAQRRRIGGRFRAALLLCGLILLLPFVALGVFFMQSDRIAAWAVQHVPRGAEERLGDLVLAQTRARVTLREDGPAHAAVQQLGRELSRGSAYRWRWFVAEDRTVNAFAAPGGVVVVNTGLIEAAAEPGELAGVLAHEIAHVEERHSLEAMVKSAGLGLVLSIALGDWSGSAAGAWAARLAELKFSRDAETEADARAVRALHDAGLSPQPMARFFGRLAENEARIPGMSLVSSHPPSAERMTALQEQIAQLPARDYREPGIDWQAVRASLPRAQQAR</sequence>
<dbReference type="InterPro" id="IPR001915">
    <property type="entry name" value="Peptidase_M48"/>
</dbReference>
<keyword evidence="1 6" id="KW-0645">Protease</keyword>
<evidence type="ECO:0000256" key="2">
    <source>
        <dbReference type="ARBA" id="ARBA00022723"/>
    </source>
</evidence>
<keyword evidence="5 6" id="KW-0482">Metalloprotease</keyword>
<evidence type="ECO:0000256" key="3">
    <source>
        <dbReference type="ARBA" id="ARBA00022801"/>
    </source>
</evidence>
<evidence type="ECO:0000313" key="9">
    <source>
        <dbReference type="EMBL" id="GIZ53309.1"/>
    </source>
</evidence>
<accession>A0ABQ4Q7V8</accession>
<evidence type="ECO:0000313" key="10">
    <source>
        <dbReference type="Proteomes" id="UP000887222"/>
    </source>
</evidence>
<keyword evidence="7" id="KW-1133">Transmembrane helix</keyword>
<keyword evidence="2" id="KW-0479">Metal-binding</keyword>
<keyword evidence="7" id="KW-0472">Membrane</keyword>
<feature type="domain" description="Peptidase M48" evidence="8">
    <location>
        <begin position="175"/>
        <end position="343"/>
    </location>
</feature>
<evidence type="ECO:0000256" key="6">
    <source>
        <dbReference type="RuleBase" id="RU003983"/>
    </source>
</evidence>